<keyword evidence="6" id="KW-0175">Coiled coil</keyword>
<dbReference type="GO" id="GO:0004497">
    <property type="term" value="F:monooxygenase activity"/>
    <property type="evidence" value="ECO:0007669"/>
    <property type="project" value="UniProtKB-KW"/>
</dbReference>
<keyword evidence="3 5" id="KW-0560">Oxidoreductase</keyword>
<gene>
    <name evidence="7" type="ORF">PISL3812_04974</name>
</gene>
<dbReference type="PRINTS" id="PR00463">
    <property type="entry name" value="EP450I"/>
</dbReference>
<evidence type="ECO:0000313" key="7">
    <source>
        <dbReference type="EMBL" id="CRG87952.1"/>
    </source>
</evidence>
<evidence type="ECO:0000256" key="1">
    <source>
        <dbReference type="ARBA" id="ARBA00010617"/>
    </source>
</evidence>
<dbReference type="PROSITE" id="PS00086">
    <property type="entry name" value="CYTOCHROME_P450"/>
    <property type="match status" value="1"/>
</dbReference>
<keyword evidence="5" id="KW-0503">Monooxygenase</keyword>
<keyword evidence="4 5" id="KW-0408">Iron</keyword>
<feature type="coiled-coil region" evidence="6">
    <location>
        <begin position="330"/>
        <end position="357"/>
    </location>
</feature>
<dbReference type="SUPFAM" id="SSF48264">
    <property type="entry name" value="Cytochrome P450"/>
    <property type="match status" value="1"/>
</dbReference>
<dbReference type="PANTHER" id="PTHR24291">
    <property type="entry name" value="CYTOCHROME P450 FAMILY 4"/>
    <property type="match status" value="1"/>
</dbReference>
<dbReference type="GO" id="GO:0020037">
    <property type="term" value="F:heme binding"/>
    <property type="evidence" value="ECO:0007669"/>
    <property type="project" value="InterPro"/>
</dbReference>
<name>A0A0U1LXZ4_TALIS</name>
<reference evidence="7 8" key="1">
    <citation type="submission" date="2015-04" db="EMBL/GenBank/DDBJ databases">
        <authorList>
            <person name="Syromyatnikov M.Y."/>
            <person name="Popov V.N."/>
        </authorList>
    </citation>
    <scope>NUCLEOTIDE SEQUENCE [LARGE SCALE GENOMIC DNA]</scope>
    <source>
        <strain evidence="7">WF-38-12</strain>
    </source>
</reference>
<dbReference type="InterPro" id="IPR002401">
    <property type="entry name" value="Cyt_P450_E_grp-I"/>
</dbReference>
<evidence type="ECO:0000256" key="4">
    <source>
        <dbReference type="ARBA" id="ARBA00023004"/>
    </source>
</evidence>
<dbReference type="InterPro" id="IPR036396">
    <property type="entry name" value="Cyt_P450_sf"/>
</dbReference>
<evidence type="ECO:0000256" key="6">
    <source>
        <dbReference type="SAM" id="Coils"/>
    </source>
</evidence>
<accession>A0A0U1LXZ4</accession>
<keyword evidence="5" id="KW-0349">Heme</keyword>
<dbReference type="Pfam" id="PF00067">
    <property type="entry name" value="p450"/>
    <property type="match status" value="1"/>
</dbReference>
<dbReference type="GO" id="GO:0005506">
    <property type="term" value="F:iron ion binding"/>
    <property type="evidence" value="ECO:0007669"/>
    <property type="project" value="InterPro"/>
</dbReference>
<dbReference type="InterPro" id="IPR017972">
    <property type="entry name" value="Cyt_P450_CS"/>
</dbReference>
<dbReference type="InterPro" id="IPR001128">
    <property type="entry name" value="Cyt_P450"/>
</dbReference>
<evidence type="ECO:0000256" key="2">
    <source>
        <dbReference type="ARBA" id="ARBA00022723"/>
    </source>
</evidence>
<dbReference type="CDD" id="cd20615">
    <property type="entry name" value="CYP_GliC-like"/>
    <property type="match status" value="1"/>
</dbReference>
<dbReference type="OrthoDB" id="2789670at2759"/>
<dbReference type="STRING" id="28573.A0A0U1LXZ4"/>
<evidence type="ECO:0000313" key="8">
    <source>
        <dbReference type="Proteomes" id="UP000054383"/>
    </source>
</evidence>
<keyword evidence="8" id="KW-1185">Reference proteome</keyword>
<proteinExistence type="inferred from homology"/>
<evidence type="ECO:0000256" key="5">
    <source>
        <dbReference type="RuleBase" id="RU000461"/>
    </source>
</evidence>
<dbReference type="PANTHER" id="PTHR24291:SF167">
    <property type="entry name" value="CYTOCHROME P450 MONOOXYGENASE GLIC"/>
    <property type="match status" value="1"/>
</dbReference>
<comment type="similarity">
    <text evidence="1 5">Belongs to the cytochrome P450 family.</text>
</comment>
<evidence type="ECO:0008006" key="9">
    <source>
        <dbReference type="Google" id="ProtNLM"/>
    </source>
</evidence>
<dbReference type="EMBL" id="CVMT01000004">
    <property type="protein sequence ID" value="CRG87952.1"/>
    <property type="molecule type" value="Genomic_DNA"/>
</dbReference>
<dbReference type="Gene3D" id="1.10.630.10">
    <property type="entry name" value="Cytochrome P450"/>
    <property type="match status" value="1"/>
</dbReference>
<dbReference type="Proteomes" id="UP000054383">
    <property type="component" value="Unassembled WGS sequence"/>
</dbReference>
<keyword evidence="2 5" id="KW-0479">Metal-binding</keyword>
<dbReference type="InterPro" id="IPR050196">
    <property type="entry name" value="Cytochrome_P450_Monoox"/>
</dbReference>
<protein>
    <recommendedName>
        <fullName evidence="9">Cytochrome P450</fullName>
    </recommendedName>
</protein>
<evidence type="ECO:0000256" key="3">
    <source>
        <dbReference type="ARBA" id="ARBA00023002"/>
    </source>
</evidence>
<organism evidence="7 8">
    <name type="scientific">Talaromyces islandicus</name>
    <name type="common">Penicillium islandicum</name>
    <dbReference type="NCBI Taxonomy" id="28573"/>
    <lineage>
        <taxon>Eukaryota</taxon>
        <taxon>Fungi</taxon>
        <taxon>Dikarya</taxon>
        <taxon>Ascomycota</taxon>
        <taxon>Pezizomycotina</taxon>
        <taxon>Eurotiomycetes</taxon>
        <taxon>Eurotiomycetidae</taxon>
        <taxon>Eurotiales</taxon>
        <taxon>Trichocomaceae</taxon>
        <taxon>Talaromyces</taxon>
        <taxon>Talaromyces sect. Islandici</taxon>
    </lineage>
</organism>
<dbReference type="AlphaFoldDB" id="A0A0U1LXZ4"/>
<dbReference type="OMA" id="HRCYYES"/>
<dbReference type="GO" id="GO:0016705">
    <property type="term" value="F:oxidoreductase activity, acting on paired donors, with incorporation or reduction of molecular oxygen"/>
    <property type="evidence" value="ECO:0007669"/>
    <property type="project" value="InterPro"/>
</dbReference>
<sequence length="469" mass="54392">MMFSQTFNYTALGIALAIAVIATYHKFSVIASWIVDKLLSTFNGGVLSQGAPIRGPKWQWPNGQFAEKFMDGRAKSEEWLQYGPVYRLWAGPKPEIVLTTPEDIRTFHTDSDKHGKPLDGNFGWYFGQLLGRCVGLLEFDEWKKMRRVVDPAFKHSSIVSRIDVTNAKAQSFVENLNTFATNKENLSDNDKFTVHAASAFMKFPFYFTAEAVYGDMSDEEKHELWVLAEKRLALLPWFFKGSIYRTAFLKWWDRPAYNQLMEFVRHWADFNTRIANTRRKQDKAVPIVSYFDEYEQGSITMEQITHTIDEMLFANLDVTTHVLTWAITLIADHYDEKEKLREEIAANKDNFQQYITKTDTHLHRCYYESLRLRPLTLFSIGESAETVKNFRGILVKPKLRYNLYVFGFGHRKCLGQYLAGHMVKAIIVHLFSQHEVLIKNGRIGKDDYQIDKNTWVPVADVNVELSKLQ</sequence>